<evidence type="ECO:0000313" key="2">
    <source>
        <dbReference type="Proteomes" id="UP000541352"/>
    </source>
</evidence>
<protein>
    <submittedName>
        <fullName evidence="1">Uncharacterized protein</fullName>
    </submittedName>
</protein>
<dbReference type="EMBL" id="JACIBY010000026">
    <property type="protein sequence ID" value="MBB3842138.1"/>
    <property type="molecule type" value="Genomic_DNA"/>
</dbReference>
<evidence type="ECO:0000313" key="1">
    <source>
        <dbReference type="EMBL" id="MBB3842138.1"/>
    </source>
</evidence>
<dbReference type="InterPro" id="IPR011250">
    <property type="entry name" value="OMP/PagP_B-barrel"/>
</dbReference>
<organism evidence="1 2">
    <name type="scientific">Runella defluvii</name>
    <dbReference type="NCBI Taxonomy" id="370973"/>
    <lineage>
        <taxon>Bacteria</taxon>
        <taxon>Pseudomonadati</taxon>
        <taxon>Bacteroidota</taxon>
        <taxon>Cytophagia</taxon>
        <taxon>Cytophagales</taxon>
        <taxon>Spirosomataceae</taxon>
        <taxon>Runella</taxon>
    </lineage>
</organism>
<dbReference type="AlphaFoldDB" id="A0A7W5ZS63"/>
<gene>
    <name evidence="1" type="ORF">FHS57_006169</name>
</gene>
<dbReference type="RefSeq" id="WP_183980292.1">
    <property type="nucleotide sequence ID" value="NZ_JACIBY010000026.1"/>
</dbReference>
<dbReference type="Proteomes" id="UP000541352">
    <property type="component" value="Unassembled WGS sequence"/>
</dbReference>
<keyword evidence="2" id="KW-1185">Reference proteome</keyword>
<accession>A0A7W5ZS63</accession>
<sequence>MKNAYVFLLTFSALSVCGQTEKGNSFITGNLSTRVQSALQSQSGGYTGKWRTFSLESGLSYGKFVKDNILWEVNVSERFNSSLSESSRANYRSRGGMTDLGVGTSGAYYFGKDRWRGFVGAGLTISAGFSDSETKSDGVLISASNLSRINIAPLFKAGVVYFFDKHWAIQAATGSNTFPIEIYGVSAGLLYWIKPTSYRAEDTKFSTLQKGRWMLGTNIGFQTLQSDNRGSSSNYLKSNNEKTFEAGLSVGRFVSNRTLVGVRSNYSSFTDKEEYSNPEKSTQKRETITGSLFVKRYLASSRFTPYWETSLDYIRTNINLQTSSVYTSSSHDNVYQVRSSLGLAYIVSNHFLVETQLASIGFQYRDPAKTLGANLSSRLSPSFTLSYVF</sequence>
<dbReference type="SUPFAM" id="SSF56925">
    <property type="entry name" value="OMPA-like"/>
    <property type="match status" value="2"/>
</dbReference>
<comment type="caution">
    <text evidence="1">The sequence shown here is derived from an EMBL/GenBank/DDBJ whole genome shotgun (WGS) entry which is preliminary data.</text>
</comment>
<name>A0A7W5ZS63_9BACT</name>
<reference evidence="1 2" key="1">
    <citation type="submission" date="2020-08" db="EMBL/GenBank/DDBJ databases">
        <title>Genomic Encyclopedia of Type Strains, Phase IV (KMG-IV): sequencing the most valuable type-strain genomes for metagenomic binning, comparative biology and taxonomic classification.</title>
        <authorList>
            <person name="Goeker M."/>
        </authorList>
    </citation>
    <scope>NUCLEOTIDE SEQUENCE [LARGE SCALE GENOMIC DNA]</scope>
    <source>
        <strain evidence="1 2">DSM 17976</strain>
    </source>
</reference>
<proteinExistence type="predicted"/>
<dbReference type="Gene3D" id="2.40.160.20">
    <property type="match status" value="2"/>
</dbReference>